<dbReference type="SUPFAM" id="SSF52317">
    <property type="entry name" value="Class I glutamine amidotransferase-like"/>
    <property type="match status" value="1"/>
</dbReference>
<dbReference type="PANTHER" id="PTHR42733:SF2">
    <property type="entry name" value="DJ-1_THIJ_PFPI FAMILY PROTEIN"/>
    <property type="match status" value="1"/>
</dbReference>
<dbReference type="InterPro" id="IPR029062">
    <property type="entry name" value="Class_I_gatase-like"/>
</dbReference>
<keyword evidence="2" id="KW-1185">Reference proteome</keyword>
<proteinExistence type="predicted"/>
<dbReference type="Gene3D" id="3.40.50.880">
    <property type="match status" value="1"/>
</dbReference>
<dbReference type="Proteomes" id="UP001569428">
    <property type="component" value="Unassembled WGS sequence"/>
</dbReference>
<organism evidence="1 2">
    <name type="scientific">Microbulbifer epialgicus</name>
    <dbReference type="NCBI Taxonomy" id="393907"/>
    <lineage>
        <taxon>Bacteria</taxon>
        <taxon>Pseudomonadati</taxon>
        <taxon>Pseudomonadota</taxon>
        <taxon>Gammaproteobacteria</taxon>
        <taxon>Cellvibrionales</taxon>
        <taxon>Microbulbiferaceae</taxon>
        <taxon>Microbulbifer</taxon>
    </lineage>
</organism>
<dbReference type="EMBL" id="JBGMEK010000093">
    <property type="protein sequence ID" value="MFA0813421.1"/>
    <property type="molecule type" value="Genomic_DNA"/>
</dbReference>
<sequence>MGRIAILCGDFTEDYELAVPFHCLKMLGHDVITTSPGKVDGQYITTCIHDFNERYQAITEWEGHRFRVDIALNGPAYMHGCVTSKWYLSSGALG</sequence>
<name>A0ABV4P4W8_9GAMM</name>
<protein>
    <recommendedName>
        <fullName evidence="3">DJ-1/PfpI family protein</fullName>
    </recommendedName>
</protein>
<evidence type="ECO:0008006" key="3">
    <source>
        <dbReference type="Google" id="ProtNLM"/>
    </source>
</evidence>
<comment type="caution">
    <text evidence="1">The sequence shown here is derived from an EMBL/GenBank/DDBJ whole genome shotgun (WGS) entry which is preliminary data.</text>
</comment>
<evidence type="ECO:0000313" key="1">
    <source>
        <dbReference type="EMBL" id="MFA0813421.1"/>
    </source>
</evidence>
<gene>
    <name evidence="1" type="ORF">ACCI49_21220</name>
</gene>
<dbReference type="PANTHER" id="PTHR42733">
    <property type="entry name" value="DJ-1 PROTEIN"/>
    <property type="match status" value="1"/>
</dbReference>
<dbReference type="InterPro" id="IPR006286">
    <property type="entry name" value="C56_PfpI-like"/>
</dbReference>
<reference evidence="1 2" key="1">
    <citation type="submission" date="2024-08" db="EMBL/GenBank/DDBJ databases">
        <authorList>
            <person name="Ishaq N."/>
        </authorList>
    </citation>
    <scope>NUCLEOTIDE SEQUENCE [LARGE SCALE GENOMIC DNA]</scope>
    <source>
        <strain evidence="1 2">DSM 18651</strain>
    </source>
</reference>
<dbReference type="RefSeq" id="WP_371841229.1">
    <property type="nucleotide sequence ID" value="NZ_JBGMEK010000093.1"/>
</dbReference>
<evidence type="ECO:0000313" key="2">
    <source>
        <dbReference type="Proteomes" id="UP001569428"/>
    </source>
</evidence>
<accession>A0ABV4P4W8</accession>